<accession>A0A0F9JZ05</accession>
<feature type="region of interest" description="Disordered" evidence="1">
    <location>
        <begin position="215"/>
        <end position="244"/>
    </location>
</feature>
<reference evidence="2" key="1">
    <citation type="journal article" date="2015" name="Nature">
        <title>Complex archaea that bridge the gap between prokaryotes and eukaryotes.</title>
        <authorList>
            <person name="Spang A."/>
            <person name="Saw J.H."/>
            <person name="Jorgensen S.L."/>
            <person name="Zaremba-Niedzwiedzka K."/>
            <person name="Martijn J."/>
            <person name="Lind A.E."/>
            <person name="van Eijk R."/>
            <person name="Schleper C."/>
            <person name="Guy L."/>
            <person name="Ettema T.J."/>
        </authorList>
    </citation>
    <scope>NUCLEOTIDE SEQUENCE</scope>
</reference>
<gene>
    <name evidence="2" type="ORF">LCGC14_1468390</name>
</gene>
<evidence type="ECO:0000256" key="1">
    <source>
        <dbReference type="SAM" id="MobiDB-lite"/>
    </source>
</evidence>
<proteinExistence type="predicted"/>
<comment type="caution">
    <text evidence="2">The sequence shown here is derived from an EMBL/GenBank/DDBJ whole genome shotgun (WGS) entry which is preliminary data.</text>
</comment>
<evidence type="ECO:0000313" key="2">
    <source>
        <dbReference type="EMBL" id="KKM67711.1"/>
    </source>
</evidence>
<protein>
    <submittedName>
        <fullName evidence="2">Uncharacterized protein</fullName>
    </submittedName>
</protein>
<name>A0A0F9JZ05_9ZZZZ</name>
<organism evidence="2">
    <name type="scientific">marine sediment metagenome</name>
    <dbReference type="NCBI Taxonomy" id="412755"/>
    <lineage>
        <taxon>unclassified sequences</taxon>
        <taxon>metagenomes</taxon>
        <taxon>ecological metagenomes</taxon>
    </lineage>
</organism>
<dbReference type="EMBL" id="LAZR01010301">
    <property type="protein sequence ID" value="KKM67711.1"/>
    <property type="molecule type" value="Genomic_DNA"/>
</dbReference>
<dbReference type="AlphaFoldDB" id="A0A0F9JZ05"/>
<sequence>MIRPFKTSVSITNTNVVLGLFTRVKEGRFQEDARSYVLAICDWCGQREAIDDPLPDITIDDLIALNMRQSAFVDGLNWVCPPLTNGDFCSRKCWQRFAGVGTEARKEPMNNKQDASQGDDIRHQLYNANEDLCRKSVTIEEQGDELLDWKIAYAELSRDHEKLRGQISHFRNMAERSEAELSEHLRVRDQTHERLMERLDNAAAEIRRLEEKVDQVAGDGTTMDNMVAGKNGADGEQGGTSTDE</sequence>